<reference evidence="2" key="1">
    <citation type="journal article" date="2015" name="Nature">
        <title>Complex archaea that bridge the gap between prokaryotes and eukaryotes.</title>
        <authorList>
            <person name="Spang A."/>
            <person name="Saw J.H."/>
            <person name="Jorgensen S.L."/>
            <person name="Zaremba-Niedzwiedzka K."/>
            <person name="Martijn J."/>
            <person name="Lind A.E."/>
            <person name="van Eijk R."/>
            <person name="Schleper C."/>
            <person name="Guy L."/>
            <person name="Ettema T.J."/>
        </authorList>
    </citation>
    <scope>NUCLEOTIDE SEQUENCE</scope>
</reference>
<proteinExistence type="predicted"/>
<dbReference type="Pfam" id="PF00294">
    <property type="entry name" value="PfkB"/>
    <property type="match status" value="1"/>
</dbReference>
<comment type="caution">
    <text evidence="2">The sequence shown here is derived from an EMBL/GenBank/DDBJ whole genome shotgun (WGS) entry which is preliminary data.</text>
</comment>
<dbReference type="EMBL" id="LAZR01058584">
    <property type="protein sequence ID" value="KKK69570.1"/>
    <property type="molecule type" value="Genomic_DNA"/>
</dbReference>
<organism evidence="2">
    <name type="scientific">marine sediment metagenome</name>
    <dbReference type="NCBI Taxonomy" id="412755"/>
    <lineage>
        <taxon>unclassified sequences</taxon>
        <taxon>metagenomes</taxon>
        <taxon>ecological metagenomes</taxon>
    </lineage>
</organism>
<dbReference type="Gene3D" id="3.40.1190.20">
    <property type="match status" value="1"/>
</dbReference>
<evidence type="ECO:0000259" key="1">
    <source>
        <dbReference type="Pfam" id="PF00294"/>
    </source>
</evidence>
<protein>
    <recommendedName>
        <fullName evidence="1">Carbohydrate kinase PfkB domain-containing protein</fullName>
    </recommendedName>
</protein>
<dbReference type="SUPFAM" id="SSF53613">
    <property type="entry name" value="Ribokinase-like"/>
    <property type="match status" value="1"/>
</dbReference>
<gene>
    <name evidence="2" type="ORF">LCGC14_2932720</name>
</gene>
<sequence>MLLAVCPNPSVDYYIWTDSLEPGKVHHALREERYPGGKGVHVAMAAAELGHEVTLLAFWGAETGKWIKNECFKKNINCIGPEITEWSRSC</sequence>
<feature type="domain" description="Carbohydrate kinase PfkB" evidence="1">
    <location>
        <begin position="12"/>
        <end position="88"/>
    </location>
</feature>
<accession>A0A0F8Y7F8</accession>
<dbReference type="InterPro" id="IPR029056">
    <property type="entry name" value="Ribokinase-like"/>
</dbReference>
<dbReference type="InterPro" id="IPR011611">
    <property type="entry name" value="PfkB_dom"/>
</dbReference>
<dbReference type="AlphaFoldDB" id="A0A0F8Y7F8"/>
<name>A0A0F8Y7F8_9ZZZZ</name>
<dbReference type="PANTHER" id="PTHR46566:SF2">
    <property type="entry name" value="ATP-DEPENDENT 6-PHOSPHOFRUCTOKINASE ISOZYME 2"/>
    <property type="match status" value="1"/>
</dbReference>
<feature type="non-terminal residue" evidence="2">
    <location>
        <position position="90"/>
    </location>
</feature>
<evidence type="ECO:0000313" key="2">
    <source>
        <dbReference type="EMBL" id="KKK69570.1"/>
    </source>
</evidence>
<dbReference type="PANTHER" id="PTHR46566">
    <property type="entry name" value="1-PHOSPHOFRUCTOKINASE-RELATED"/>
    <property type="match status" value="1"/>
</dbReference>